<name>A0A1Q5PMA4_9ACTO</name>
<dbReference type="EMBL" id="MPDM01000005">
    <property type="protein sequence ID" value="OKL48666.1"/>
    <property type="molecule type" value="Genomic_DNA"/>
</dbReference>
<reference evidence="2" key="1">
    <citation type="submission" date="2016-11" db="EMBL/GenBank/DDBJ databases">
        <title>Actinomyces gypaetusis sp. nov. isolated from Gypaetus barbatus in Qinghai Tibet Plateau China.</title>
        <authorList>
            <person name="Meng X."/>
        </authorList>
    </citation>
    <scope>NUCLEOTIDE SEQUENCE [LARGE SCALE GENOMIC DNA]</scope>
    <source>
        <strain evidence="2">DSM 15383</strain>
    </source>
</reference>
<sequence>MSIRSWFKTQTTGPFRGNLAVRLSGRLVANQGLKNALDQGLFDPEYALDMFSALSGISNGASLGNPVNGVEIHDAYYVFQPSMLDKGSVMPGIFIDFSVIDSEHTGPLGIGQIVCAASAAMERLGTWELSSVDFLIPQQMKPRTELYLSYHMGHLWDDLSRASGEEYAIDLQVRSGIAGNPEFRNNLHALLAQEPDVIKVEQSATPSGSIINQRIHDKDYMDVYKSKMAVTDNLTFKLPSCKAADLGLLAEIVFHCYQKGSQDDSLLSFTISK</sequence>
<organism evidence="1 2">
    <name type="scientific">Boudabousia marimammalium</name>
    <dbReference type="NCBI Taxonomy" id="156892"/>
    <lineage>
        <taxon>Bacteria</taxon>
        <taxon>Bacillati</taxon>
        <taxon>Actinomycetota</taxon>
        <taxon>Actinomycetes</taxon>
        <taxon>Actinomycetales</taxon>
        <taxon>Actinomycetaceae</taxon>
        <taxon>Boudabousia</taxon>
    </lineage>
</organism>
<evidence type="ECO:0000313" key="1">
    <source>
        <dbReference type="EMBL" id="OKL48666.1"/>
    </source>
</evidence>
<dbReference type="Proteomes" id="UP000186465">
    <property type="component" value="Unassembled WGS sequence"/>
</dbReference>
<gene>
    <name evidence="1" type="ORF">BM477_05560</name>
</gene>
<evidence type="ECO:0000313" key="2">
    <source>
        <dbReference type="Proteomes" id="UP000186465"/>
    </source>
</evidence>
<accession>A0A1Q5PMA4</accession>
<proteinExistence type="predicted"/>
<comment type="caution">
    <text evidence="1">The sequence shown here is derived from an EMBL/GenBank/DDBJ whole genome shotgun (WGS) entry which is preliminary data.</text>
</comment>
<dbReference type="AlphaFoldDB" id="A0A1Q5PMA4"/>
<protein>
    <submittedName>
        <fullName evidence="1">Uncharacterized protein</fullName>
    </submittedName>
</protein>
<keyword evidence="2" id="KW-1185">Reference proteome</keyword>